<feature type="domain" description="Thiolase N-terminal" evidence="5">
    <location>
        <begin position="5"/>
        <end position="124"/>
    </location>
</feature>
<dbReference type="EC" id="2.3.1.-" evidence="7"/>
<reference evidence="8" key="1">
    <citation type="submission" date="2017-05" db="EMBL/GenBank/DDBJ databases">
        <authorList>
            <person name="Rodrigo-Torres L."/>
            <person name="Arahal R. D."/>
            <person name="Lucena T."/>
        </authorList>
    </citation>
    <scope>NUCLEOTIDE SEQUENCE [LARGE SCALE GENOMIC DNA]</scope>
    <source>
        <strain evidence="8">CECT 8621</strain>
    </source>
</reference>
<dbReference type="RefSeq" id="WP_093967175.1">
    <property type="nucleotide sequence ID" value="NZ_FXYE01000002.1"/>
</dbReference>
<dbReference type="CDD" id="cd00751">
    <property type="entry name" value="thiolase"/>
    <property type="match status" value="1"/>
</dbReference>
<dbReference type="NCBIfam" id="TIGR01930">
    <property type="entry name" value="AcCoA-C-Actrans"/>
    <property type="match status" value="1"/>
</dbReference>
<dbReference type="Pfam" id="PF00108">
    <property type="entry name" value="Thiolase_N"/>
    <property type="match status" value="1"/>
</dbReference>
<dbReference type="SUPFAM" id="SSF53901">
    <property type="entry name" value="Thiolase-like"/>
    <property type="match status" value="1"/>
</dbReference>
<dbReference type="InterPro" id="IPR002155">
    <property type="entry name" value="Thiolase"/>
</dbReference>
<dbReference type="GO" id="GO:0003988">
    <property type="term" value="F:acetyl-CoA C-acyltransferase activity"/>
    <property type="evidence" value="ECO:0007669"/>
    <property type="project" value="UniProtKB-ARBA"/>
</dbReference>
<sequence length="364" mass="37014">MTRSFIVAAHRSAVAPRGGALAHLDIHDLAAPVVQACLKTAGIAAQDVDELIAGNALGAGGNPARLVALASGLPASVAGLSIDRQCCSGLDAINLADALIKSGRAQVVIAGGVESYSRRPLRSRTFADGRPAEPYDRPPFAPWPDQDPDLAEAADMLGIPRAAQDSWAIESHQKAARQTASDEITPIAGLAQDAFTRNLTPKLCARAAPISGDITSANTSVAADAAAFCVVVSAQVADRLTAPALEIIHGVTVGDRPDCPGIAPVAAIKKLLAETGLTPNTLSVAEVMEAYAAQAIACVTQAGLDPDIVNPGGGSLARGHPIGASGAINAVRLFHELKTRRGYGLATIAAAGGLGTALLLRACH</sequence>
<dbReference type="InterPro" id="IPR020617">
    <property type="entry name" value="Thiolase_C"/>
</dbReference>
<dbReference type="InterPro" id="IPR020613">
    <property type="entry name" value="Thiolase_CS"/>
</dbReference>
<dbReference type="Pfam" id="PF02803">
    <property type="entry name" value="Thiolase_C"/>
    <property type="match status" value="1"/>
</dbReference>
<comment type="similarity">
    <text evidence="1 4">Belongs to the thiolase-like superfamily. Thiolase family.</text>
</comment>
<evidence type="ECO:0000259" key="5">
    <source>
        <dbReference type="Pfam" id="PF00108"/>
    </source>
</evidence>
<dbReference type="PANTHER" id="PTHR18919:SF107">
    <property type="entry name" value="ACETYL-COA ACETYLTRANSFERASE, CYTOSOLIC"/>
    <property type="match status" value="1"/>
</dbReference>
<evidence type="ECO:0000256" key="1">
    <source>
        <dbReference type="ARBA" id="ARBA00010982"/>
    </source>
</evidence>
<dbReference type="PANTHER" id="PTHR18919">
    <property type="entry name" value="ACETYL-COA C-ACYLTRANSFERASE"/>
    <property type="match status" value="1"/>
</dbReference>
<proteinExistence type="inferred from homology"/>
<evidence type="ECO:0000313" key="8">
    <source>
        <dbReference type="Proteomes" id="UP000202922"/>
    </source>
</evidence>
<dbReference type="AlphaFoldDB" id="A0A238KIB7"/>
<evidence type="ECO:0000256" key="4">
    <source>
        <dbReference type="RuleBase" id="RU003557"/>
    </source>
</evidence>
<dbReference type="PIRSF" id="PIRSF000429">
    <property type="entry name" value="Ac-CoA_Ac_transf"/>
    <property type="match status" value="1"/>
</dbReference>
<dbReference type="Proteomes" id="UP000202922">
    <property type="component" value="Unassembled WGS sequence"/>
</dbReference>
<organism evidence="7 8">
    <name type="scientific">Actibacterium lipolyticum</name>
    <dbReference type="NCBI Taxonomy" id="1524263"/>
    <lineage>
        <taxon>Bacteria</taxon>
        <taxon>Pseudomonadati</taxon>
        <taxon>Pseudomonadota</taxon>
        <taxon>Alphaproteobacteria</taxon>
        <taxon>Rhodobacterales</taxon>
        <taxon>Roseobacteraceae</taxon>
        <taxon>Actibacterium</taxon>
    </lineage>
</organism>
<keyword evidence="8" id="KW-1185">Reference proteome</keyword>
<keyword evidence="3 4" id="KW-0012">Acyltransferase</keyword>
<protein>
    <submittedName>
        <fullName evidence="7">Putative acetyl-CoA C-acetyltransferase YhfS</fullName>
        <ecNumber evidence="7">2.3.1.-</ecNumber>
    </submittedName>
</protein>
<accession>A0A238KIB7</accession>
<name>A0A238KIB7_9RHOB</name>
<dbReference type="InterPro" id="IPR020616">
    <property type="entry name" value="Thiolase_N"/>
</dbReference>
<evidence type="ECO:0000256" key="2">
    <source>
        <dbReference type="ARBA" id="ARBA00022679"/>
    </source>
</evidence>
<dbReference type="EMBL" id="FXYE01000002">
    <property type="protein sequence ID" value="SMX42417.1"/>
    <property type="molecule type" value="Genomic_DNA"/>
</dbReference>
<evidence type="ECO:0000259" key="6">
    <source>
        <dbReference type="Pfam" id="PF02803"/>
    </source>
</evidence>
<evidence type="ECO:0000313" key="7">
    <source>
        <dbReference type="EMBL" id="SMX42417.1"/>
    </source>
</evidence>
<dbReference type="Gene3D" id="3.40.47.10">
    <property type="match status" value="1"/>
</dbReference>
<dbReference type="OrthoDB" id="7838428at2"/>
<evidence type="ECO:0000256" key="3">
    <source>
        <dbReference type="ARBA" id="ARBA00023315"/>
    </source>
</evidence>
<feature type="domain" description="Thiolase C-terminal" evidence="6">
    <location>
        <begin position="246"/>
        <end position="361"/>
    </location>
</feature>
<gene>
    <name evidence="7" type="primary">yhfS</name>
    <name evidence="7" type="ORF">COL8621_01964</name>
</gene>
<dbReference type="InterPro" id="IPR016039">
    <property type="entry name" value="Thiolase-like"/>
</dbReference>
<dbReference type="PROSITE" id="PS00737">
    <property type="entry name" value="THIOLASE_2"/>
    <property type="match status" value="1"/>
</dbReference>
<keyword evidence="2 4" id="KW-0808">Transferase</keyword>